<sequence length="117" mass="12734">MADDSPFADAEVPPHRQARCSEVAQWTKDQETGFERRDFSVVGKLALVHHDGTLAYLGLCGEPPEPKVMCITYQTNGLQVGDEVIVTGGYSKLSADYVLLDPCLASRLSPVEEAPAR</sequence>
<keyword evidence="3" id="KW-1185">Reference proteome</keyword>
<protein>
    <recommendedName>
        <fullName evidence="4">Lipoprotein</fullName>
    </recommendedName>
</protein>
<dbReference type="RefSeq" id="WP_224312484.1">
    <property type="nucleotide sequence ID" value="NZ_JAIRBM010000004.1"/>
</dbReference>
<organism evidence="2 3">
    <name type="scientific">Microvirga puerhi</name>
    <dbReference type="NCBI Taxonomy" id="2876078"/>
    <lineage>
        <taxon>Bacteria</taxon>
        <taxon>Pseudomonadati</taxon>
        <taxon>Pseudomonadota</taxon>
        <taxon>Alphaproteobacteria</taxon>
        <taxon>Hyphomicrobiales</taxon>
        <taxon>Methylobacteriaceae</taxon>
        <taxon>Microvirga</taxon>
    </lineage>
</organism>
<proteinExistence type="predicted"/>
<reference evidence="2 3" key="1">
    <citation type="submission" date="2021-09" db="EMBL/GenBank/DDBJ databases">
        <title>The complete genome sequence of a new microorganism.</title>
        <authorList>
            <person name="Zi Z."/>
        </authorList>
    </citation>
    <scope>NUCLEOTIDE SEQUENCE [LARGE SCALE GENOMIC DNA]</scope>
    <source>
        <strain evidence="2 3">WGZ8</strain>
    </source>
</reference>
<dbReference type="Proteomes" id="UP000704176">
    <property type="component" value="Unassembled WGS sequence"/>
</dbReference>
<evidence type="ECO:0008006" key="4">
    <source>
        <dbReference type="Google" id="ProtNLM"/>
    </source>
</evidence>
<accession>A0ABS7VMK7</accession>
<gene>
    <name evidence="2" type="ORF">K9B37_07720</name>
</gene>
<evidence type="ECO:0000313" key="2">
    <source>
        <dbReference type="EMBL" id="MBZ6076178.1"/>
    </source>
</evidence>
<comment type="caution">
    <text evidence="2">The sequence shown here is derived from an EMBL/GenBank/DDBJ whole genome shotgun (WGS) entry which is preliminary data.</text>
</comment>
<evidence type="ECO:0000313" key="3">
    <source>
        <dbReference type="Proteomes" id="UP000704176"/>
    </source>
</evidence>
<name>A0ABS7VMK7_9HYPH</name>
<feature type="region of interest" description="Disordered" evidence="1">
    <location>
        <begin position="1"/>
        <end position="22"/>
    </location>
</feature>
<dbReference type="EMBL" id="JAIRBM010000004">
    <property type="protein sequence ID" value="MBZ6076178.1"/>
    <property type="molecule type" value="Genomic_DNA"/>
</dbReference>
<evidence type="ECO:0000256" key="1">
    <source>
        <dbReference type="SAM" id="MobiDB-lite"/>
    </source>
</evidence>